<comment type="caution">
    <text evidence="2">The sequence shown here is derived from an EMBL/GenBank/DDBJ whole genome shotgun (WGS) entry which is preliminary data.</text>
</comment>
<accession>A0ABW3S241</accession>
<keyword evidence="1" id="KW-1133">Transmembrane helix</keyword>
<protein>
    <submittedName>
        <fullName evidence="2">Uncharacterized protein</fullName>
    </submittedName>
</protein>
<feature type="transmembrane region" description="Helical" evidence="1">
    <location>
        <begin position="7"/>
        <end position="24"/>
    </location>
</feature>
<dbReference type="EMBL" id="JBHTLM010000018">
    <property type="protein sequence ID" value="MFD1178562.1"/>
    <property type="molecule type" value="Genomic_DNA"/>
</dbReference>
<feature type="transmembrane region" description="Helical" evidence="1">
    <location>
        <begin position="75"/>
        <end position="93"/>
    </location>
</feature>
<proteinExistence type="predicted"/>
<dbReference type="RefSeq" id="WP_379321005.1">
    <property type="nucleotide sequence ID" value="NZ_JBHTLM010000018.1"/>
</dbReference>
<reference evidence="3" key="1">
    <citation type="journal article" date="2019" name="Int. J. Syst. Evol. Microbiol.">
        <title>The Global Catalogue of Microorganisms (GCM) 10K type strain sequencing project: providing services to taxonomists for standard genome sequencing and annotation.</title>
        <authorList>
            <consortium name="The Broad Institute Genomics Platform"/>
            <consortium name="The Broad Institute Genome Sequencing Center for Infectious Disease"/>
            <person name="Wu L."/>
            <person name="Ma J."/>
        </authorList>
    </citation>
    <scope>NUCLEOTIDE SEQUENCE [LARGE SCALE GENOMIC DNA]</scope>
    <source>
        <strain evidence="3">CCUG 59189</strain>
    </source>
</reference>
<gene>
    <name evidence="2" type="ORF">ACFQ3W_19990</name>
</gene>
<feature type="transmembrane region" description="Helical" evidence="1">
    <location>
        <begin position="44"/>
        <end position="63"/>
    </location>
</feature>
<feature type="transmembrane region" description="Helical" evidence="1">
    <location>
        <begin position="113"/>
        <end position="130"/>
    </location>
</feature>
<keyword evidence="3" id="KW-1185">Reference proteome</keyword>
<evidence type="ECO:0000313" key="3">
    <source>
        <dbReference type="Proteomes" id="UP001597262"/>
    </source>
</evidence>
<sequence length="133" mass="15550">MKNSNKGYFYYLLWTVGALVLIYYGHKFTVMMDQKTGTFYDLKYSLIADIVYAFAFGLYMSLLNGLPNRRTFNRPLFFSVFLPSFLLLIYPLFSVYIKQIHIWRYHELVGGPQLFFFGLVSGLALMKSLFASK</sequence>
<keyword evidence="1" id="KW-0812">Transmembrane</keyword>
<organism evidence="2 3">
    <name type="scientific">Paenibacillus puldeungensis</name>
    <dbReference type="NCBI Taxonomy" id="696536"/>
    <lineage>
        <taxon>Bacteria</taxon>
        <taxon>Bacillati</taxon>
        <taxon>Bacillota</taxon>
        <taxon>Bacilli</taxon>
        <taxon>Bacillales</taxon>
        <taxon>Paenibacillaceae</taxon>
        <taxon>Paenibacillus</taxon>
    </lineage>
</organism>
<name>A0ABW3S241_9BACL</name>
<evidence type="ECO:0000313" key="2">
    <source>
        <dbReference type="EMBL" id="MFD1178562.1"/>
    </source>
</evidence>
<evidence type="ECO:0000256" key="1">
    <source>
        <dbReference type="SAM" id="Phobius"/>
    </source>
</evidence>
<dbReference type="Proteomes" id="UP001597262">
    <property type="component" value="Unassembled WGS sequence"/>
</dbReference>
<keyword evidence="1" id="KW-0472">Membrane</keyword>